<protein>
    <submittedName>
        <fullName evidence="2">Redoxin family protein</fullName>
    </submittedName>
</protein>
<gene>
    <name evidence="2" type="ORF">GV828_03900</name>
</gene>
<reference evidence="3" key="1">
    <citation type="submission" date="2020-01" db="EMBL/GenBank/DDBJ databases">
        <title>Sphingomonas sp. strain CSW-10.</title>
        <authorList>
            <person name="Chen W.-M."/>
        </authorList>
    </citation>
    <scope>NUCLEOTIDE SEQUENCE [LARGE SCALE GENOMIC DNA]</scope>
    <source>
        <strain evidence="3">NST-5</strain>
    </source>
</reference>
<comment type="caution">
    <text evidence="2">The sequence shown here is derived from an EMBL/GenBank/DDBJ whole genome shotgun (WGS) entry which is preliminary data.</text>
</comment>
<dbReference type="InterPro" id="IPR050553">
    <property type="entry name" value="Thioredoxin_ResA/DsbE_sf"/>
</dbReference>
<keyword evidence="3" id="KW-1185">Reference proteome</keyword>
<dbReference type="PROSITE" id="PS51352">
    <property type="entry name" value="THIOREDOXIN_2"/>
    <property type="match status" value="1"/>
</dbReference>
<dbReference type="Proteomes" id="UP000798602">
    <property type="component" value="Unassembled WGS sequence"/>
</dbReference>
<dbReference type="RefSeq" id="WP_166536166.1">
    <property type="nucleotide sequence ID" value="NZ_JAABLM010000003.1"/>
</dbReference>
<dbReference type="Gene3D" id="3.40.30.10">
    <property type="entry name" value="Glutaredoxin"/>
    <property type="match status" value="1"/>
</dbReference>
<sequence length="123" mass="14397">MVVINNWASWCTPCIAEIPFLNQLQEKYGTQVHFLSFSHDKDTSATVQAIKQHHFNWKEITLFDYQFKQSIKSKFNENVGIVSLNVNELPFTHFVKNGKIIFTKKRQLDSLETVKLIESHLKK</sequence>
<accession>A0ABW9Z6Q2</accession>
<proteinExistence type="predicted"/>
<dbReference type="SUPFAM" id="SSF52833">
    <property type="entry name" value="Thioredoxin-like"/>
    <property type="match status" value="1"/>
</dbReference>
<dbReference type="Pfam" id="PF08534">
    <property type="entry name" value="Redoxin"/>
    <property type="match status" value="1"/>
</dbReference>
<feature type="domain" description="Thioredoxin" evidence="1">
    <location>
        <begin position="1"/>
        <end position="122"/>
    </location>
</feature>
<name>A0ABW9Z6Q2_9FLAO</name>
<dbReference type="InterPro" id="IPR036249">
    <property type="entry name" value="Thioredoxin-like_sf"/>
</dbReference>
<dbReference type="PANTHER" id="PTHR42852">
    <property type="entry name" value="THIOL:DISULFIDE INTERCHANGE PROTEIN DSBE"/>
    <property type="match status" value="1"/>
</dbReference>
<dbReference type="InterPro" id="IPR013766">
    <property type="entry name" value="Thioredoxin_domain"/>
</dbReference>
<evidence type="ECO:0000313" key="2">
    <source>
        <dbReference type="EMBL" id="NBL64344.1"/>
    </source>
</evidence>
<evidence type="ECO:0000259" key="1">
    <source>
        <dbReference type="PROSITE" id="PS51352"/>
    </source>
</evidence>
<organism evidence="2 3">
    <name type="scientific">Flavobacterium ichthyis</name>
    <dbReference type="NCBI Taxonomy" id="2698827"/>
    <lineage>
        <taxon>Bacteria</taxon>
        <taxon>Pseudomonadati</taxon>
        <taxon>Bacteroidota</taxon>
        <taxon>Flavobacteriia</taxon>
        <taxon>Flavobacteriales</taxon>
        <taxon>Flavobacteriaceae</taxon>
        <taxon>Flavobacterium</taxon>
    </lineage>
</organism>
<evidence type="ECO:0000313" key="3">
    <source>
        <dbReference type="Proteomes" id="UP000798602"/>
    </source>
</evidence>
<dbReference type="PANTHER" id="PTHR42852:SF18">
    <property type="entry name" value="CHROMOSOME UNDETERMINED SCAFFOLD_47, WHOLE GENOME SHOTGUN SEQUENCE"/>
    <property type="match status" value="1"/>
</dbReference>
<dbReference type="EMBL" id="JAABLM010000003">
    <property type="protein sequence ID" value="NBL64344.1"/>
    <property type="molecule type" value="Genomic_DNA"/>
</dbReference>
<dbReference type="InterPro" id="IPR013740">
    <property type="entry name" value="Redoxin"/>
</dbReference>
<dbReference type="CDD" id="cd02966">
    <property type="entry name" value="TlpA_like_family"/>
    <property type="match status" value="1"/>
</dbReference>